<dbReference type="PANTHER" id="PTHR47197">
    <property type="entry name" value="PROTEIN NIRF"/>
    <property type="match status" value="1"/>
</dbReference>
<feature type="chain" id="PRO_5045894551" evidence="1">
    <location>
        <begin position="22"/>
        <end position="349"/>
    </location>
</feature>
<dbReference type="InterPro" id="IPR015943">
    <property type="entry name" value="WD40/YVTN_repeat-like_dom_sf"/>
</dbReference>
<dbReference type="InterPro" id="IPR011044">
    <property type="entry name" value="Quino_amine_DH_bsu"/>
</dbReference>
<dbReference type="RefSeq" id="WP_202336341.1">
    <property type="nucleotide sequence ID" value="NZ_CP068439.1"/>
</dbReference>
<accession>A0ABX7DS02</accession>
<dbReference type="SUPFAM" id="SSF50969">
    <property type="entry name" value="YVTN repeat-like/Quinoprotein amine dehydrogenase"/>
    <property type="match status" value="1"/>
</dbReference>
<dbReference type="PROSITE" id="PS51257">
    <property type="entry name" value="PROKAR_LIPOPROTEIN"/>
    <property type="match status" value="1"/>
</dbReference>
<dbReference type="PANTHER" id="PTHR47197:SF3">
    <property type="entry name" value="DIHYDRO-HEME D1 DEHYDROGENASE"/>
    <property type="match status" value="1"/>
</dbReference>
<gene>
    <name evidence="2" type="ORF">JK629_14610</name>
</gene>
<feature type="signal peptide" evidence="1">
    <location>
        <begin position="1"/>
        <end position="21"/>
    </location>
</feature>
<protein>
    <submittedName>
        <fullName evidence="2">YncE family protein</fullName>
    </submittedName>
</protein>
<organism evidence="2 3">
    <name type="scientific">Aequorivita iocasae</name>
    <dbReference type="NCBI Taxonomy" id="2803865"/>
    <lineage>
        <taxon>Bacteria</taxon>
        <taxon>Pseudomonadati</taxon>
        <taxon>Bacteroidota</taxon>
        <taxon>Flavobacteriia</taxon>
        <taxon>Flavobacteriales</taxon>
        <taxon>Flavobacteriaceae</taxon>
        <taxon>Aequorivita</taxon>
    </lineage>
</organism>
<evidence type="ECO:0000256" key="1">
    <source>
        <dbReference type="SAM" id="SignalP"/>
    </source>
</evidence>
<dbReference type="Gene3D" id="2.130.10.10">
    <property type="entry name" value="YVTN repeat-like/Quinoprotein amine dehydrogenase"/>
    <property type="match status" value="1"/>
</dbReference>
<evidence type="ECO:0000313" key="3">
    <source>
        <dbReference type="Proteomes" id="UP000629420"/>
    </source>
</evidence>
<name>A0ABX7DS02_9FLAO</name>
<reference evidence="2 3" key="1">
    <citation type="submission" date="2021-01" db="EMBL/GenBank/DDBJ databases">
        <title>Aequorivita sp. strain KX20305, a bacterium isolated from the sediment collected at a cold seep field in South China Sea.</title>
        <authorList>
            <person name="Zhang H."/>
            <person name="Li C."/>
        </authorList>
    </citation>
    <scope>NUCLEOTIDE SEQUENCE [LARGE SCALE GENOMIC DNA]</scope>
    <source>
        <strain evidence="2 3">KX20305</strain>
    </source>
</reference>
<proteinExistence type="predicted"/>
<dbReference type="Proteomes" id="UP000629420">
    <property type="component" value="Chromosome"/>
</dbReference>
<keyword evidence="3" id="KW-1185">Reference proteome</keyword>
<dbReference type="Pfam" id="PF16819">
    <property type="entry name" value="DUF5074"/>
    <property type="match status" value="1"/>
</dbReference>
<dbReference type="EMBL" id="CP068439">
    <property type="protein sequence ID" value="QQX76537.1"/>
    <property type="molecule type" value="Genomic_DNA"/>
</dbReference>
<dbReference type="InterPro" id="IPR031815">
    <property type="entry name" value="DUF5074"/>
</dbReference>
<evidence type="ECO:0000313" key="2">
    <source>
        <dbReference type="EMBL" id="QQX76537.1"/>
    </source>
</evidence>
<keyword evidence="1" id="KW-0732">Signal</keyword>
<dbReference type="InterPro" id="IPR051200">
    <property type="entry name" value="Host-pathogen_enzymatic-act"/>
</dbReference>
<sequence length="349" mass="37669">MMNKILFLAITALFFVSCSNDDDGQAEYVPAAFEKGILVTNEGPFGNGSGNITFISEDYSTVTQNIYRTVNGTELGNVVQSMGFQDDNAYIVVNNSNKIMIANRYSFEAVDSIKTGINNPRYFMGADGSRGYITNWGDPNDNADDFVAVVDLRNNTVSSTIPVSFGPERIVSYNNKIYVAHHGGFGQNNLISIISGNTLEGTITVGDAPNSMGVSGNSLFVLCGGNPSYTGNETAGSLVEINLSNNQVLNTYTFGNTDHPSSLTMDGSNLFYSLNGKVYKLNMGSITLPGNDIVNGFFYALEAKDGLLYVTDADDFASRGSLKIYDLSTNQQIQDFQTGIVPGGIYFNE</sequence>